<dbReference type="SMR" id="A0A1U8IW93"/>
<evidence type="ECO:0000256" key="10">
    <source>
        <dbReference type="ARBA" id="ARBA00023136"/>
    </source>
</evidence>
<dbReference type="Pfam" id="PF14380">
    <property type="entry name" value="WAK_assoc"/>
    <property type="match status" value="1"/>
</dbReference>
<gene>
    <name evidence="17" type="primary">LOC107901029</name>
</gene>
<dbReference type="GO" id="GO:0016020">
    <property type="term" value="C:membrane"/>
    <property type="evidence" value="ECO:0007669"/>
    <property type="project" value="UniProtKB-SubCell"/>
</dbReference>
<dbReference type="Pfam" id="PF00069">
    <property type="entry name" value="Pkinase"/>
    <property type="match status" value="1"/>
</dbReference>
<dbReference type="InterPro" id="IPR011009">
    <property type="entry name" value="Kinase-like_dom_sf"/>
</dbReference>
<dbReference type="Gene3D" id="1.10.510.10">
    <property type="entry name" value="Transferase(Phosphotransferase) domain 1"/>
    <property type="match status" value="1"/>
</dbReference>
<keyword evidence="8 12" id="KW-0067">ATP-binding</keyword>
<dbReference type="Proteomes" id="UP000818029">
    <property type="component" value="Chromosome D06"/>
</dbReference>
<dbReference type="InterPro" id="IPR008271">
    <property type="entry name" value="Ser/Thr_kinase_AS"/>
</dbReference>
<feature type="transmembrane region" description="Helical" evidence="13">
    <location>
        <begin position="292"/>
        <end position="312"/>
    </location>
</feature>
<evidence type="ECO:0000256" key="3">
    <source>
        <dbReference type="ARBA" id="ARBA00022679"/>
    </source>
</evidence>
<evidence type="ECO:0000256" key="11">
    <source>
        <dbReference type="ARBA" id="ARBA00023180"/>
    </source>
</evidence>
<dbReference type="PROSITE" id="PS50011">
    <property type="entry name" value="PROTEIN_KINASE_DOM"/>
    <property type="match status" value="1"/>
</dbReference>
<dbReference type="PROSITE" id="PS00108">
    <property type="entry name" value="PROTEIN_KINASE_ST"/>
    <property type="match status" value="1"/>
</dbReference>
<dbReference type="GeneID" id="107901029"/>
<keyword evidence="3" id="KW-0808">Transferase</keyword>
<keyword evidence="2" id="KW-0723">Serine/threonine-protein kinase</keyword>
<dbReference type="InterPro" id="IPR000719">
    <property type="entry name" value="Prot_kinase_dom"/>
</dbReference>
<proteinExistence type="predicted"/>
<evidence type="ECO:0000256" key="4">
    <source>
        <dbReference type="ARBA" id="ARBA00022692"/>
    </source>
</evidence>
<reference evidence="17" key="2">
    <citation type="submission" date="2025-08" db="UniProtKB">
        <authorList>
            <consortium name="RefSeq"/>
        </authorList>
    </citation>
    <scope>IDENTIFICATION</scope>
</reference>
<dbReference type="STRING" id="3635.A0A1U8IW93"/>
<feature type="signal peptide" evidence="14">
    <location>
        <begin position="1"/>
        <end position="20"/>
    </location>
</feature>
<keyword evidence="11" id="KW-0325">Glycoprotein</keyword>
<feature type="chain" id="PRO_5010568015" evidence="14">
    <location>
        <begin position="21"/>
        <end position="678"/>
    </location>
</feature>
<evidence type="ECO:0000256" key="13">
    <source>
        <dbReference type="SAM" id="Phobius"/>
    </source>
</evidence>
<dbReference type="InterPro" id="IPR032872">
    <property type="entry name" value="WAK_assoc_C"/>
</dbReference>
<dbReference type="PaxDb" id="3635-A0A1U8IW93"/>
<accession>A0A1U8IW93</accession>
<evidence type="ECO:0000313" key="17">
    <source>
        <dbReference type="RefSeq" id="XP_016682341.1"/>
    </source>
</evidence>
<evidence type="ECO:0000256" key="5">
    <source>
        <dbReference type="ARBA" id="ARBA00022729"/>
    </source>
</evidence>
<evidence type="ECO:0000256" key="1">
    <source>
        <dbReference type="ARBA" id="ARBA00004479"/>
    </source>
</evidence>
<keyword evidence="10 13" id="KW-0472">Membrane</keyword>
<evidence type="ECO:0000256" key="8">
    <source>
        <dbReference type="ARBA" id="ARBA00022840"/>
    </source>
</evidence>
<dbReference type="KEGG" id="ghi:107901029"/>
<dbReference type="RefSeq" id="XP_016682341.1">
    <property type="nucleotide sequence ID" value="XM_016826852.2"/>
</dbReference>
<keyword evidence="16" id="KW-1185">Reference proteome</keyword>
<keyword evidence="4 13" id="KW-0812">Transmembrane</keyword>
<evidence type="ECO:0000313" key="16">
    <source>
        <dbReference type="Proteomes" id="UP000818029"/>
    </source>
</evidence>
<dbReference type="SUPFAM" id="SSF56112">
    <property type="entry name" value="Protein kinase-like (PK-like)"/>
    <property type="match status" value="1"/>
</dbReference>
<dbReference type="GO" id="GO:0004674">
    <property type="term" value="F:protein serine/threonine kinase activity"/>
    <property type="evidence" value="ECO:0007669"/>
    <property type="project" value="UniProtKB-KW"/>
</dbReference>
<keyword evidence="7" id="KW-0418">Kinase</keyword>
<dbReference type="SMART" id="SM00220">
    <property type="entry name" value="S_TKc"/>
    <property type="match status" value="1"/>
</dbReference>
<dbReference type="InterPro" id="IPR045874">
    <property type="entry name" value="LRK10/LRL21-25-like"/>
</dbReference>
<dbReference type="PROSITE" id="PS00107">
    <property type="entry name" value="PROTEIN_KINASE_ATP"/>
    <property type="match status" value="1"/>
</dbReference>
<keyword evidence="9 13" id="KW-1133">Transmembrane helix</keyword>
<reference evidence="16" key="1">
    <citation type="journal article" date="2020" name="Nat. Genet.">
        <title>Genomic diversifications of five Gossypium allopolyploid species and their impact on cotton improvement.</title>
        <authorList>
            <person name="Chen Z.J."/>
            <person name="Sreedasyam A."/>
            <person name="Ando A."/>
            <person name="Song Q."/>
            <person name="De Santiago L.M."/>
            <person name="Hulse-Kemp A.M."/>
            <person name="Ding M."/>
            <person name="Ye W."/>
            <person name="Kirkbride R.C."/>
            <person name="Jenkins J."/>
            <person name="Plott C."/>
            <person name="Lovell J."/>
            <person name="Lin Y.M."/>
            <person name="Vaughn R."/>
            <person name="Liu B."/>
            <person name="Simpson S."/>
            <person name="Scheffler B.E."/>
            <person name="Wen L."/>
            <person name="Saski C.A."/>
            <person name="Grover C.E."/>
            <person name="Hu G."/>
            <person name="Conover J.L."/>
            <person name="Carlson J.W."/>
            <person name="Shu S."/>
            <person name="Boston L.B."/>
            <person name="Williams M."/>
            <person name="Peterson D.G."/>
            <person name="McGee K."/>
            <person name="Jones D.C."/>
            <person name="Wendel J.F."/>
            <person name="Stelly D.M."/>
            <person name="Grimwood J."/>
            <person name="Schmutz J."/>
        </authorList>
    </citation>
    <scope>NUCLEOTIDE SEQUENCE [LARGE SCALE GENOMIC DNA]</scope>
    <source>
        <strain evidence="16">cv. TM-1</strain>
    </source>
</reference>
<evidence type="ECO:0000259" key="15">
    <source>
        <dbReference type="PROSITE" id="PS50011"/>
    </source>
</evidence>
<evidence type="ECO:0000256" key="7">
    <source>
        <dbReference type="ARBA" id="ARBA00022777"/>
    </source>
</evidence>
<dbReference type="OrthoDB" id="544400at2759"/>
<keyword evidence="6 12" id="KW-0547">Nucleotide-binding</keyword>
<dbReference type="Gene3D" id="3.30.200.20">
    <property type="entry name" value="Phosphorylase Kinase, domain 1"/>
    <property type="match status" value="1"/>
</dbReference>
<evidence type="ECO:0000256" key="2">
    <source>
        <dbReference type="ARBA" id="ARBA00022527"/>
    </source>
</evidence>
<evidence type="ECO:0000256" key="14">
    <source>
        <dbReference type="SAM" id="SignalP"/>
    </source>
</evidence>
<organism evidence="16 17">
    <name type="scientific">Gossypium hirsutum</name>
    <name type="common">Upland cotton</name>
    <name type="synonym">Gossypium mexicanum</name>
    <dbReference type="NCBI Taxonomy" id="3635"/>
    <lineage>
        <taxon>Eukaryota</taxon>
        <taxon>Viridiplantae</taxon>
        <taxon>Streptophyta</taxon>
        <taxon>Embryophyta</taxon>
        <taxon>Tracheophyta</taxon>
        <taxon>Spermatophyta</taxon>
        <taxon>Magnoliopsida</taxon>
        <taxon>eudicotyledons</taxon>
        <taxon>Gunneridae</taxon>
        <taxon>Pentapetalae</taxon>
        <taxon>rosids</taxon>
        <taxon>malvids</taxon>
        <taxon>Malvales</taxon>
        <taxon>Malvaceae</taxon>
        <taxon>Malvoideae</taxon>
        <taxon>Gossypium</taxon>
    </lineage>
</organism>
<evidence type="ECO:0000256" key="12">
    <source>
        <dbReference type="PROSITE-ProRule" id="PRU10141"/>
    </source>
</evidence>
<dbReference type="GO" id="GO:0005524">
    <property type="term" value="F:ATP binding"/>
    <property type="evidence" value="ECO:0007669"/>
    <property type="project" value="UniProtKB-UniRule"/>
</dbReference>
<comment type="subcellular location">
    <subcellularLocation>
        <location evidence="1">Membrane</location>
        <topology evidence="1">Single-pass type I membrane protein</topology>
    </subcellularLocation>
</comment>
<dbReference type="FunFam" id="1.10.510.10:FF:000590">
    <property type="entry name" value="PR5-like receptor kinase"/>
    <property type="match status" value="1"/>
</dbReference>
<dbReference type="PANTHER" id="PTHR27009">
    <property type="entry name" value="RUST RESISTANCE KINASE LR10-RELATED"/>
    <property type="match status" value="1"/>
</dbReference>
<dbReference type="FunFam" id="3.30.200.20:FF:000178">
    <property type="entry name" value="serine/threonine-protein kinase PBS1-like"/>
    <property type="match status" value="1"/>
</dbReference>
<keyword evidence="5 14" id="KW-0732">Signal</keyword>
<evidence type="ECO:0000256" key="9">
    <source>
        <dbReference type="ARBA" id="ARBA00022989"/>
    </source>
</evidence>
<feature type="binding site" evidence="12">
    <location>
        <position position="391"/>
    </location>
    <ligand>
        <name>ATP</name>
        <dbReference type="ChEBI" id="CHEBI:30616"/>
    </ligand>
</feature>
<name>A0A1U8IW93_GOSHI</name>
<protein>
    <submittedName>
        <fullName evidence="17">LEAF RUST 10 DISEASE-RESISTANCEUS RECEPTOR-LIKE PROTEIN KINASE-like 2.1</fullName>
    </submittedName>
</protein>
<dbReference type="InterPro" id="IPR017441">
    <property type="entry name" value="Protein_kinase_ATP_BS"/>
</dbReference>
<evidence type="ECO:0000256" key="6">
    <source>
        <dbReference type="ARBA" id="ARBA00022741"/>
    </source>
</evidence>
<feature type="domain" description="Protein kinase" evidence="15">
    <location>
        <begin position="363"/>
        <end position="651"/>
    </location>
</feature>
<sequence>MLNPIPTVIFFTLHILLIQSQTHTSNHSRCPPFRCDHIDFPFPFSDQRTFGSGTIDCGFPGYQILCDEEEEEEEEESTPVPILMISTQPYQVKNIFLNQFYDEGVVNLITLVNTDLIRDINTASCHSFRNFTSPSSGLLLPDWNINLTFFKCPSQFAPPQDFLDQTALNYTCNDEQSRLYLGRYVNSSPMNRTERSFNNSITPRDCNLVMLPVSSADINVSSVNNGDIERSQLSKVLAAGFPLQWKSDVDCENCIKKKGQCGFDRTKVVCLCDDGCNNTNSSKPKLSQVHKIIIGVACGIFSIVVIVALLVYKNRASLISTAYLKKKKNQTTLDGPNAEEFIKTYRSNLLSNYSYNDIKKMTNGFKDKLGEGGYGNVYKGKLFDGRIIAVKLLKSADIIIGDNFITEVATIGRIHHFNVINLLGFCWDGSKQALIYEYMPNGSLKDLLSKEEAENSVGIAKLLEIAIGVAQGIEYLHNGCESRILHLDIKPQNVLLDQSLNPKISDFGLAKVYSRDHSYVTMTSARGTIGFIAPEIFMRNLGNPSHKSDVYSYGMLLLEMVGGKQQFKQITSFSTGGSSGTEAYFPEWIYEKVMEKMDNVVDESYEIGRKMRMVGLWCIQMKQRDRPSMKRVVEMLSGRMEDIEMPPKPLFMFSLPRQHVFEDQINTLGSDSNVLPFT</sequence>
<dbReference type="AlphaFoldDB" id="A0A1U8IW93"/>